<accession>A0A165Z033</accession>
<evidence type="ECO:0000313" key="2">
    <source>
        <dbReference type="EMBL" id="KZX10082.1"/>
    </source>
</evidence>
<dbReference type="Proteomes" id="UP000077428">
    <property type="component" value="Unassembled WGS sequence"/>
</dbReference>
<evidence type="ECO:0000256" key="1">
    <source>
        <dbReference type="SAM" id="Coils"/>
    </source>
</evidence>
<dbReference type="OrthoDB" id="78246at2157"/>
<proteinExistence type="predicted"/>
<organism evidence="2 3">
    <name type="scientific">Methanobrevibacter oralis</name>
    <dbReference type="NCBI Taxonomy" id="66851"/>
    <lineage>
        <taxon>Archaea</taxon>
        <taxon>Methanobacteriati</taxon>
        <taxon>Methanobacteriota</taxon>
        <taxon>Methanomada group</taxon>
        <taxon>Methanobacteria</taxon>
        <taxon>Methanobacteriales</taxon>
        <taxon>Methanobacteriaceae</taxon>
        <taxon>Methanobrevibacter</taxon>
    </lineage>
</organism>
<name>A0A165Z033_METOA</name>
<evidence type="ECO:0000313" key="3">
    <source>
        <dbReference type="Proteomes" id="UP000077428"/>
    </source>
</evidence>
<sequence length="439" mass="52738">MKTKNKCLPCLILDGNQYIFNCLNVDPVRKNDDERVHCSFGENTVQFVLYLDGILDEDCVINKDGVIEYHDPHCKHCFSHDVIKKSYNRRKIYLENGISVIIKVKRYLCKKCRKYSQVRLNGIYEDFCNFSIKMKNKAVELRKRVWDSLRNLSWTFNVFNGINMSYETIRKSLLTFDGLYYVNTDLKFSGYAAYDVQWIRIERKWYYRHVLFDLINRMPIAELISEKEDSATTKNFIKNSIKPTESIAIITDLKPGYDKIMRELGFDHQHCTFHLLLNINEELREELNQMRKEYESNLKKQNPKLSETQIKKQSKNMINNYKIEINEYLSIFYKLFRKETYEEAIKYINFLKEELINFPPILAKYLKKKFFPEYKKYIQFLKKRHKGKLDCTNNQIENYIGNTMPKAHKKKFRTLEGIFNQIMHQKDGWIEKRKQELTN</sequence>
<feature type="coiled-coil region" evidence="1">
    <location>
        <begin position="273"/>
        <end position="300"/>
    </location>
</feature>
<dbReference type="RefSeq" id="WP_063720610.1">
    <property type="nucleotide sequence ID" value="NZ_LT985145.1"/>
</dbReference>
<keyword evidence="3" id="KW-1185">Reference proteome</keyword>
<dbReference type="EMBL" id="LWMU01000128">
    <property type="protein sequence ID" value="KZX10082.1"/>
    <property type="molecule type" value="Genomic_DNA"/>
</dbReference>
<evidence type="ECO:0008006" key="4">
    <source>
        <dbReference type="Google" id="ProtNLM"/>
    </source>
</evidence>
<dbReference type="PATRIC" id="fig|66851.6.peg.2134"/>
<protein>
    <recommendedName>
        <fullName evidence="4">Transposase</fullName>
    </recommendedName>
</protein>
<gene>
    <name evidence="2" type="ORF">MBORA_19470</name>
</gene>
<dbReference type="AlphaFoldDB" id="A0A165Z033"/>
<reference evidence="3" key="1">
    <citation type="journal article" date="2016" name="Genome Announc.">
        <title>Draft Genome Sequences of Methanobrevibacter curvatus DSM11111, Methanobrevibacter cuticularis DSM11139, Methanobrevibacter filiformis DSM11501, and Methanobrevibacter oralis DSM7256.</title>
        <authorList>
            <person name="Poehlein A."/>
            <person name="Seedorf H."/>
        </authorList>
    </citation>
    <scope>NUCLEOTIDE SEQUENCE [LARGE SCALE GENOMIC DNA]</scope>
    <source>
        <strain evidence="3">DSM 7256 / JCM 30027 / ZR</strain>
    </source>
</reference>
<comment type="caution">
    <text evidence="2">The sequence shown here is derived from an EMBL/GenBank/DDBJ whole genome shotgun (WGS) entry which is preliminary data.</text>
</comment>
<keyword evidence="1" id="KW-0175">Coiled coil</keyword>